<organism evidence="2 3">
    <name type="scientific">Umbelopsis ramanniana AG</name>
    <dbReference type="NCBI Taxonomy" id="1314678"/>
    <lineage>
        <taxon>Eukaryota</taxon>
        <taxon>Fungi</taxon>
        <taxon>Fungi incertae sedis</taxon>
        <taxon>Mucoromycota</taxon>
        <taxon>Mucoromycotina</taxon>
        <taxon>Umbelopsidomycetes</taxon>
        <taxon>Umbelopsidales</taxon>
        <taxon>Umbelopsidaceae</taxon>
        <taxon>Umbelopsis</taxon>
    </lineage>
</organism>
<evidence type="ECO:0000313" key="3">
    <source>
        <dbReference type="Proteomes" id="UP001206595"/>
    </source>
</evidence>
<keyword evidence="1" id="KW-0175">Coiled coil</keyword>
<dbReference type="EMBL" id="MU620920">
    <property type="protein sequence ID" value="KAI8579422.1"/>
    <property type="molecule type" value="Genomic_DNA"/>
</dbReference>
<feature type="coiled-coil region" evidence="1">
    <location>
        <begin position="104"/>
        <end position="131"/>
    </location>
</feature>
<evidence type="ECO:0000256" key="1">
    <source>
        <dbReference type="SAM" id="Coils"/>
    </source>
</evidence>
<dbReference type="GeneID" id="75914539"/>
<keyword evidence="3" id="KW-1185">Reference proteome</keyword>
<accession>A0AAD5HCT2</accession>
<proteinExistence type="predicted"/>
<protein>
    <submittedName>
        <fullName evidence="2">Uncharacterized protein</fullName>
    </submittedName>
</protein>
<dbReference type="AlphaFoldDB" id="A0AAD5HCT2"/>
<evidence type="ECO:0000313" key="2">
    <source>
        <dbReference type="EMBL" id="KAI8579422.1"/>
    </source>
</evidence>
<reference evidence="2" key="1">
    <citation type="submission" date="2021-06" db="EMBL/GenBank/DDBJ databases">
        <authorList>
            <consortium name="DOE Joint Genome Institute"/>
            <person name="Mondo S.J."/>
            <person name="Amses K.R."/>
            <person name="Simmons D.R."/>
            <person name="Longcore J.E."/>
            <person name="Seto K."/>
            <person name="Alves G.H."/>
            <person name="Bonds A.E."/>
            <person name="Quandt C.A."/>
            <person name="Davis W.J."/>
            <person name="Chang Y."/>
            <person name="Letcher P.M."/>
            <person name="Powell M.J."/>
            <person name="Kuo A."/>
            <person name="Labutti K."/>
            <person name="Pangilinan J."/>
            <person name="Andreopoulos W."/>
            <person name="Tritt A."/>
            <person name="Riley R."/>
            <person name="Hundley H."/>
            <person name="Johnson J."/>
            <person name="Lipzen A."/>
            <person name="Barry K."/>
            <person name="Berbee M.L."/>
            <person name="Buchler N.E."/>
            <person name="Grigoriev I.V."/>
            <person name="Spatafora J.W."/>
            <person name="Stajich J.E."/>
            <person name="James T.Y."/>
        </authorList>
    </citation>
    <scope>NUCLEOTIDE SEQUENCE</scope>
    <source>
        <strain evidence="2">AG</strain>
    </source>
</reference>
<gene>
    <name evidence="2" type="ORF">K450DRAFT_242093</name>
</gene>
<sequence>MEYRFLRVVDYYYNDHIYTQDDEFDGLDKDDVYRRLAEFEDLDDPTICEDHTGRIEELQNDLALMLDQWTSISIVLSSMQTTFMSTPESAQGNEDIWREMRAASDYLMAQIRKLEKRILAAEQEILGLQQSTNCVATP</sequence>
<dbReference type="Proteomes" id="UP001206595">
    <property type="component" value="Unassembled WGS sequence"/>
</dbReference>
<reference evidence="2" key="2">
    <citation type="journal article" date="2022" name="Proc. Natl. Acad. Sci. U.S.A.">
        <title>Diploid-dominant life cycles characterize the early evolution of Fungi.</title>
        <authorList>
            <person name="Amses K.R."/>
            <person name="Simmons D.R."/>
            <person name="Longcore J.E."/>
            <person name="Mondo S.J."/>
            <person name="Seto K."/>
            <person name="Jeronimo G.H."/>
            <person name="Bonds A.E."/>
            <person name="Quandt C.A."/>
            <person name="Davis W.J."/>
            <person name="Chang Y."/>
            <person name="Federici B.A."/>
            <person name="Kuo A."/>
            <person name="LaButti K."/>
            <person name="Pangilinan J."/>
            <person name="Andreopoulos W."/>
            <person name="Tritt A."/>
            <person name="Riley R."/>
            <person name="Hundley H."/>
            <person name="Johnson J."/>
            <person name="Lipzen A."/>
            <person name="Barry K."/>
            <person name="Lang B.F."/>
            <person name="Cuomo C.A."/>
            <person name="Buchler N.E."/>
            <person name="Grigoriev I.V."/>
            <person name="Spatafora J.W."/>
            <person name="Stajich J.E."/>
            <person name="James T.Y."/>
        </authorList>
    </citation>
    <scope>NUCLEOTIDE SEQUENCE</scope>
    <source>
        <strain evidence="2">AG</strain>
    </source>
</reference>
<name>A0AAD5HCT2_UMBRA</name>
<comment type="caution">
    <text evidence="2">The sequence shown here is derived from an EMBL/GenBank/DDBJ whole genome shotgun (WGS) entry which is preliminary data.</text>
</comment>
<dbReference type="RefSeq" id="XP_051444426.1">
    <property type="nucleotide sequence ID" value="XM_051589194.1"/>
</dbReference>